<dbReference type="PROSITE" id="PS51278">
    <property type="entry name" value="GATASE_TYPE_2"/>
    <property type="match status" value="1"/>
</dbReference>
<reference evidence="11" key="1">
    <citation type="submission" date="2018-04" db="EMBL/GenBank/DDBJ databases">
        <title>Draft genome sequence of the Candidatus Spirobacillus cienkowskii, a pathogen of freshwater Daphnia species, reconstructed from hemolymph metagenomic reads.</title>
        <authorList>
            <person name="Bresciani L."/>
            <person name="Lemos L.N."/>
            <person name="Wale N."/>
            <person name="Lin J.Y."/>
            <person name="Fernandes G.R."/>
            <person name="Duffy M.A."/>
            <person name="Rodrigues J.M."/>
        </authorList>
    </citation>
    <scope>NUCLEOTIDE SEQUENCE [LARGE SCALE GENOMIC DNA]</scope>
    <source>
        <strain evidence="11">Binning01</strain>
    </source>
</reference>
<dbReference type="InterPro" id="IPR014729">
    <property type="entry name" value="Rossmann-like_a/b/a_fold"/>
</dbReference>
<feature type="binding site" evidence="8">
    <location>
        <position position="319"/>
    </location>
    <ligand>
        <name>ATP</name>
        <dbReference type="ChEBI" id="CHEBI:30616"/>
    </ligand>
</feature>
<dbReference type="PIRSF" id="PIRSF001589">
    <property type="entry name" value="Asn_synthetase_glu-h"/>
    <property type="match status" value="1"/>
</dbReference>
<dbReference type="EC" id="6.3.5.4" evidence="3"/>
<proteinExistence type="inferred from homology"/>
<evidence type="ECO:0000256" key="3">
    <source>
        <dbReference type="ARBA" id="ARBA00012737"/>
    </source>
</evidence>
<dbReference type="EMBL" id="QOVW01000075">
    <property type="protein sequence ID" value="RDB35775.1"/>
    <property type="molecule type" value="Genomic_DNA"/>
</dbReference>
<dbReference type="InterPro" id="IPR001962">
    <property type="entry name" value="Asn_synthase"/>
</dbReference>
<protein>
    <recommendedName>
        <fullName evidence="3">asparagine synthase (glutamine-hydrolyzing)</fullName>
        <ecNumber evidence="3">6.3.5.4</ecNumber>
    </recommendedName>
</protein>
<dbReference type="Gene3D" id="3.40.50.620">
    <property type="entry name" value="HUPs"/>
    <property type="match status" value="2"/>
</dbReference>
<evidence type="ECO:0000256" key="6">
    <source>
        <dbReference type="ARBA" id="ARBA00048741"/>
    </source>
</evidence>
<dbReference type="Pfam" id="PF13537">
    <property type="entry name" value="GATase_7"/>
    <property type="match status" value="1"/>
</dbReference>
<comment type="caution">
    <text evidence="11">The sequence shown here is derived from an EMBL/GenBank/DDBJ whole genome shotgun (WGS) entry which is preliminary data.</text>
</comment>
<dbReference type="GO" id="GO:0005829">
    <property type="term" value="C:cytosol"/>
    <property type="evidence" value="ECO:0007669"/>
    <property type="project" value="TreeGrafter"/>
</dbReference>
<evidence type="ECO:0000256" key="1">
    <source>
        <dbReference type="ARBA" id="ARBA00005187"/>
    </source>
</evidence>
<dbReference type="Gene3D" id="3.60.20.10">
    <property type="entry name" value="Glutamine Phosphoribosylpyrophosphate, subunit 1, domain 1"/>
    <property type="match status" value="1"/>
</dbReference>
<keyword evidence="7" id="KW-0061">Asparagine biosynthesis</keyword>
<name>A0A369KST9_9BACT</name>
<comment type="pathway">
    <text evidence="1">Amino-acid biosynthesis; L-asparagine biosynthesis; L-asparagine from L-aspartate (L-Gln route): step 1/1.</text>
</comment>
<evidence type="ECO:0000256" key="9">
    <source>
        <dbReference type="PIRSR" id="PIRSR001589-3"/>
    </source>
</evidence>
<feature type="binding site" evidence="8">
    <location>
        <position position="106"/>
    </location>
    <ligand>
        <name>L-glutamine</name>
        <dbReference type="ChEBI" id="CHEBI:58359"/>
    </ligand>
</feature>
<dbReference type="GO" id="GO:0004066">
    <property type="term" value="F:asparagine synthase (glutamine-hydrolyzing) activity"/>
    <property type="evidence" value="ECO:0007669"/>
    <property type="project" value="UniProtKB-EC"/>
</dbReference>
<evidence type="ECO:0000256" key="2">
    <source>
        <dbReference type="ARBA" id="ARBA00005752"/>
    </source>
</evidence>
<dbReference type="InterPro" id="IPR017932">
    <property type="entry name" value="GATase_2_dom"/>
</dbReference>
<dbReference type="GO" id="GO:0006529">
    <property type="term" value="P:asparagine biosynthetic process"/>
    <property type="evidence" value="ECO:0007669"/>
    <property type="project" value="UniProtKB-KW"/>
</dbReference>
<comment type="similarity">
    <text evidence="2">Belongs to the asparagine synthetase family.</text>
</comment>
<keyword evidence="7" id="KW-0028">Amino-acid biosynthesis</keyword>
<keyword evidence="4 8" id="KW-0547">Nucleotide-binding</keyword>
<evidence type="ECO:0000313" key="12">
    <source>
        <dbReference type="Proteomes" id="UP000253934"/>
    </source>
</evidence>
<dbReference type="InterPro" id="IPR029055">
    <property type="entry name" value="Ntn_hydrolases_N"/>
</dbReference>
<evidence type="ECO:0000256" key="7">
    <source>
        <dbReference type="PIRSR" id="PIRSR001589-1"/>
    </source>
</evidence>
<keyword evidence="7" id="KW-0315">Glutamine amidotransferase</keyword>
<keyword evidence="5 8" id="KW-0067">ATP-binding</keyword>
<dbReference type="GO" id="GO:0005524">
    <property type="term" value="F:ATP binding"/>
    <property type="evidence" value="ECO:0007669"/>
    <property type="project" value="UniProtKB-KW"/>
</dbReference>
<evidence type="ECO:0000256" key="4">
    <source>
        <dbReference type="ARBA" id="ARBA00022741"/>
    </source>
</evidence>
<dbReference type="Pfam" id="PF00733">
    <property type="entry name" value="Asn_synthase"/>
    <property type="match status" value="1"/>
</dbReference>
<keyword evidence="12" id="KW-1185">Reference proteome</keyword>
<sequence>MCGYSGVIYTPTSQFLNQSNFKEYFFSKAASLKHRGSEPMRKMEFSNILLSHFRLSFQDKALNIQPMLSKNKKWAIVFNGEIYNFLKLRQKISVEQGYNKFTTKSDTETILEGFLNYGLDIKKYIEGEYSFTILNTDGSEIVAMRDPFGVKPLFLGLEDVDTKMFSIAKESYVFKTKSIHFASEIKGLCTEKSWDREGFLRQFVGLYEPIRTPYRNIIQLPPNSILYAKKQGDFFVVKLQLTKSPIRMTESSGKESDNENELYGEFTKTLHKSIENRMLSDVELGVYLSGGVDSKVVAFEALQYYLKKRPKERLKSFTVSFANEEYNESTEALSFAKKLNIIPNIWKINEQNLFYSYKHAVYYSENVQPYTNGAAKWWLSRFTAQHVQGVLTGDGADELLCGYPSFKYANWWKFALSSRPEKNVEDKINTSPIGTNWRDNVFQKKFSSLEKDPWLAGSSAEGTGEDFVESLKIWGVAHPLFNQIKTITFAILGQEEGVKWLAEQKESVASWFSFGYENEPDFLSNPDHTLILWQNYFCKTHLPVQVLNWVGDRMEMANTLEGRTPFLSREMGSFIKKIKDNMLVRGFEDKSILRRSYSKKIGQNFTMTPKKQFGSPFLFNDNNLKSYYEQIMTKVNETKLFDSKYVTQLYDFLRNNFSKKKANAYTLTHLNSTFQTLICFSIIDESIIKGNVPTRDIEYEEKVIRNQKAL</sequence>
<gene>
    <name evidence="11" type="ORF">DCC88_08345</name>
</gene>
<dbReference type="InterPro" id="IPR051786">
    <property type="entry name" value="ASN_synthetase/amidase"/>
</dbReference>
<feature type="site" description="Important for beta-aspartyl-AMP intermediate formation" evidence="9">
    <location>
        <position position="394"/>
    </location>
</feature>
<feature type="active site" description="For GATase activity" evidence="7">
    <location>
        <position position="2"/>
    </location>
</feature>
<evidence type="ECO:0000313" key="11">
    <source>
        <dbReference type="EMBL" id="RDB35775.1"/>
    </source>
</evidence>
<dbReference type="AlphaFoldDB" id="A0A369KST9"/>
<dbReference type="Proteomes" id="UP000253934">
    <property type="component" value="Unassembled WGS sequence"/>
</dbReference>
<evidence type="ECO:0000256" key="5">
    <source>
        <dbReference type="ARBA" id="ARBA00022840"/>
    </source>
</evidence>
<dbReference type="PANTHER" id="PTHR43284:SF1">
    <property type="entry name" value="ASPARAGINE SYNTHETASE"/>
    <property type="match status" value="1"/>
</dbReference>
<dbReference type="InterPro" id="IPR006426">
    <property type="entry name" value="Asn_synth_AEB"/>
</dbReference>
<dbReference type="PANTHER" id="PTHR43284">
    <property type="entry name" value="ASPARAGINE SYNTHETASE (GLUTAMINE-HYDROLYZING)"/>
    <property type="match status" value="1"/>
</dbReference>
<dbReference type="SUPFAM" id="SSF56235">
    <property type="entry name" value="N-terminal nucleophile aminohydrolases (Ntn hydrolases)"/>
    <property type="match status" value="1"/>
</dbReference>
<dbReference type="CDD" id="cd01991">
    <property type="entry name" value="Asn_synthase_B_C"/>
    <property type="match status" value="1"/>
</dbReference>
<evidence type="ECO:0000259" key="10">
    <source>
        <dbReference type="PROSITE" id="PS51278"/>
    </source>
</evidence>
<organism evidence="11 12">
    <name type="scientific">Spirobacillus cienkowskii</name>
    <dbReference type="NCBI Taxonomy" id="495820"/>
    <lineage>
        <taxon>Bacteria</taxon>
        <taxon>Pseudomonadati</taxon>
        <taxon>Bdellovibrionota</taxon>
        <taxon>Oligoflexia</taxon>
        <taxon>Silvanigrellales</taxon>
        <taxon>Spirobacillus</taxon>
    </lineage>
</organism>
<comment type="catalytic activity">
    <reaction evidence="6">
        <text>L-aspartate + L-glutamine + ATP + H2O = L-asparagine + L-glutamate + AMP + diphosphate + H(+)</text>
        <dbReference type="Rhea" id="RHEA:12228"/>
        <dbReference type="ChEBI" id="CHEBI:15377"/>
        <dbReference type="ChEBI" id="CHEBI:15378"/>
        <dbReference type="ChEBI" id="CHEBI:29985"/>
        <dbReference type="ChEBI" id="CHEBI:29991"/>
        <dbReference type="ChEBI" id="CHEBI:30616"/>
        <dbReference type="ChEBI" id="CHEBI:33019"/>
        <dbReference type="ChEBI" id="CHEBI:58048"/>
        <dbReference type="ChEBI" id="CHEBI:58359"/>
        <dbReference type="ChEBI" id="CHEBI:456215"/>
        <dbReference type="EC" id="6.3.5.4"/>
    </reaction>
</comment>
<evidence type="ECO:0000256" key="8">
    <source>
        <dbReference type="PIRSR" id="PIRSR001589-2"/>
    </source>
</evidence>
<dbReference type="SUPFAM" id="SSF52402">
    <property type="entry name" value="Adenine nucleotide alpha hydrolases-like"/>
    <property type="match status" value="1"/>
</dbReference>
<accession>A0A369KST9</accession>
<feature type="domain" description="Glutamine amidotransferase type-2" evidence="10">
    <location>
        <begin position="2"/>
        <end position="231"/>
    </location>
</feature>